<accession>A0A0B7MLJ6</accession>
<keyword evidence="2" id="KW-1185">Reference proteome</keyword>
<dbReference type="Pfam" id="PF04227">
    <property type="entry name" value="Indigoidine_A"/>
    <property type="match status" value="1"/>
</dbReference>
<evidence type="ECO:0000313" key="1">
    <source>
        <dbReference type="EMBL" id="CEO88816.1"/>
    </source>
</evidence>
<proteinExistence type="predicted"/>
<reference evidence="2" key="1">
    <citation type="submission" date="2015-01" db="EMBL/GenBank/DDBJ databases">
        <authorList>
            <person name="Manzoor Shahid"/>
            <person name="Zubair Saima"/>
        </authorList>
    </citation>
    <scope>NUCLEOTIDE SEQUENCE [LARGE SCALE GENOMIC DNA]</scope>
    <source>
        <strain evidence="2">Sp3</strain>
    </source>
</reference>
<name>A0A0B7MLJ6_9FIRM</name>
<dbReference type="Proteomes" id="UP000046155">
    <property type="component" value="Unassembled WGS sequence"/>
</dbReference>
<organism evidence="1 2">
    <name type="scientific">Syntrophaceticus schinkii</name>
    <dbReference type="NCBI Taxonomy" id="499207"/>
    <lineage>
        <taxon>Bacteria</taxon>
        <taxon>Bacillati</taxon>
        <taxon>Bacillota</taxon>
        <taxon>Clostridia</taxon>
        <taxon>Thermoanaerobacterales</taxon>
        <taxon>Thermoanaerobacterales Family III. Incertae Sedis</taxon>
        <taxon>Syntrophaceticus</taxon>
    </lineage>
</organism>
<dbReference type="GO" id="GO:0004730">
    <property type="term" value="F:pseudouridylate synthase activity"/>
    <property type="evidence" value="ECO:0007669"/>
    <property type="project" value="InterPro"/>
</dbReference>
<dbReference type="Gene3D" id="3.40.1790.10">
    <property type="entry name" value="Indigoidine synthase domain"/>
    <property type="match status" value="1"/>
</dbReference>
<gene>
    <name evidence="1" type="ORF">SSCH_270007</name>
</gene>
<dbReference type="AlphaFoldDB" id="A0A0B7MLJ6"/>
<dbReference type="SUPFAM" id="SSF110581">
    <property type="entry name" value="Indigoidine synthase A-like"/>
    <property type="match status" value="1"/>
</dbReference>
<protein>
    <submittedName>
        <fullName evidence="1">Uncharacterized protein</fullName>
    </submittedName>
</protein>
<dbReference type="InterPro" id="IPR007342">
    <property type="entry name" value="PsuG"/>
</dbReference>
<evidence type="ECO:0000313" key="2">
    <source>
        <dbReference type="Proteomes" id="UP000046155"/>
    </source>
</evidence>
<dbReference type="InterPro" id="IPR022830">
    <property type="entry name" value="Indigdn_synthA-like"/>
</dbReference>
<sequence length="282" mass="31012">MRWWQRNYVIGKSIETSAKGGLIMKVNVMQNLQPKVLLDSAFPGQGLPMISKDELIDKVGSFPHVGVVWLAAGEIQVSTIADFLACPKDQSWRRLDSAKVDSGYNGYCTGSVTMDVARELGVGFVATAGIGGLDWKGKVCSDIPSLADYPGLLVATAPKDILDLRATIAAWRKYQVPVYGWKTDRADGFLFSLQPETLDGVYKNEKRGLLLCPIKHELRLKDQNILEACRKIGFETPAEQSPHPLVNAYLAEVTDGLASRLQLDALLHNIATALQIEEEMQP</sequence>
<dbReference type="EMBL" id="CDRZ01000190">
    <property type="protein sequence ID" value="CEO88816.1"/>
    <property type="molecule type" value="Genomic_DNA"/>
</dbReference>